<proteinExistence type="inferred from homology"/>
<feature type="transmembrane region" description="Helical" evidence="6">
    <location>
        <begin position="12"/>
        <end position="32"/>
    </location>
</feature>
<dbReference type="PANTHER" id="PTHR24305">
    <property type="entry name" value="CYTOCHROME P450"/>
    <property type="match status" value="1"/>
</dbReference>
<evidence type="ECO:0000256" key="5">
    <source>
        <dbReference type="PIRSR" id="PIRSR602403-1"/>
    </source>
</evidence>
<dbReference type="GeneID" id="27357373"/>
<sequence>MERLVKSALEESSLLLKVAVVVIAAGLLFAAVRQRLYPQPLPWLPYNQEAKGRLFGDLPSLMSWHKKYGEQRKWYQAQCLKLNSPMVQVFLHPFDGKPSILLCDHREIRDILMKRYKEFDRGNREQNAFGALLPQQFLSIQTPTPKFKFHKELMKDLMLPGFLNDVNAPEIYRKSIALLDLWKAKTIIANGRPFDVKWDIHKAAFDIIMAVSFGLKDEDSCTIKQLRATLAEDNPRASRQVDLNEPYKFSSLAMDPEGQAVLDLTESISVGFSSPIPYIHSWILLHMPPLRNAVQVKEQMTRRQIDGAVAKLPPTDEEAQRNAKTGLEYLIFRERASARKSGREPNYHSRYIYDELFGYLIGGHDTTSNSLAWGLMYLADIEGPQKKLRSKLKEAFPEAAREKRQLTLDEITKANVPYLEAVNEEILRFSVVIPVVSRKAVCDTTILGHAIPKGTEVEFVFNGPGFLKPQLPVNNELRSETSKLSKIRDWARDDVDQFLPERWLDTDHNGNEVFDALKGPMMTFGGGPRGCYGKRLAYMEMRIILALLVWNFEFLPMKSQRRPFGLLENITVEPSECLIKIKTLIQ</sequence>
<dbReference type="STRING" id="215243.A0A0D2DMV4"/>
<accession>A0A0D2DMV4</accession>
<organism evidence="7 8">
    <name type="scientific">Exophiala oligosperma</name>
    <dbReference type="NCBI Taxonomy" id="215243"/>
    <lineage>
        <taxon>Eukaryota</taxon>
        <taxon>Fungi</taxon>
        <taxon>Dikarya</taxon>
        <taxon>Ascomycota</taxon>
        <taxon>Pezizomycotina</taxon>
        <taxon>Eurotiomycetes</taxon>
        <taxon>Chaetothyriomycetidae</taxon>
        <taxon>Chaetothyriales</taxon>
        <taxon>Herpotrichiellaceae</taxon>
        <taxon>Exophiala</taxon>
    </lineage>
</organism>
<gene>
    <name evidence="7" type="ORF">PV06_05299</name>
</gene>
<keyword evidence="4 5" id="KW-0408">Iron</keyword>
<reference evidence="7 8" key="1">
    <citation type="submission" date="2015-01" db="EMBL/GenBank/DDBJ databases">
        <title>The Genome Sequence of Exophiala oligosperma CBS72588.</title>
        <authorList>
            <consortium name="The Broad Institute Genomics Platform"/>
            <person name="Cuomo C."/>
            <person name="de Hoog S."/>
            <person name="Gorbushina A."/>
            <person name="Stielow B."/>
            <person name="Teixiera M."/>
            <person name="Abouelleil A."/>
            <person name="Chapman S.B."/>
            <person name="Priest M."/>
            <person name="Young S.K."/>
            <person name="Wortman J."/>
            <person name="Nusbaum C."/>
            <person name="Birren B."/>
        </authorList>
    </citation>
    <scope>NUCLEOTIDE SEQUENCE [LARGE SCALE GENOMIC DNA]</scope>
    <source>
        <strain evidence="7 8">CBS 72588</strain>
    </source>
</reference>
<dbReference type="AlphaFoldDB" id="A0A0D2DMV4"/>
<dbReference type="Pfam" id="PF00067">
    <property type="entry name" value="p450"/>
    <property type="match status" value="2"/>
</dbReference>
<dbReference type="GO" id="GO:0020037">
    <property type="term" value="F:heme binding"/>
    <property type="evidence" value="ECO:0007669"/>
    <property type="project" value="InterPro"/>
</dbReference>
<dbReference type="InterPro" id="IPR001128">
    <property type="entry name" value="Cyt_P450"/>
</dbReference>
<evidence type="ECO:0000256" key="2">
    <source>
        <dbReference type="ARBA" id="ARBA00010617"/>
    </source>
</evidence>
<keyword evidence="6" id="KW-1133">Transmembrane helix</keyword>
<dbReference type="OrthoDB" id="1470350at2759"/>
<comment type="similarity">
    <text evidence="2">Belongs to the cytochrome P450 family.</text>
</comment>
<evidence type="ECO:0000256" key="6">
    <source>
        <dbReference type="SAM" id="Phobius"/>
    </source>
</evidence>
<dbReference type="GO" id="GO:0005506">
    <property type="term" value="F:iron ion binding"/>
    <property type="evidence" value="ECO:0007669"/>
    <property type="project" value="InterPro"/>
</dbReference>
<evidence type="ECO:0000256" key="1">
    <source>
        <dbReference type="ARBA" id="ARBA00001971"/>
    </source>
</evidence>
<keyword evidence="6" id="KW-0812">Transmembrane</keyword>
<feature type="binding site" description="axial binding residue" evidence="5">
    <location>
        <position position="531"/>
    </location>
    <ligand>
        <name>heme</name>
        <dbReference type="ChEBI" id="CHEBI:30413"/>
    </ligand>
    <ligandPart>
        <name>Fe</name>
        <dbReference type="ChEBI" id="CHEBI:18248"/>
    </ligandPart>
</feature>
<evidence type="ECO:0000313" key="7">
    <source>
        <dbReference type="EMBL" id="KIW44278.1"/>
    </source>
</evidence>
<dbReference type="InterPro" id="IPR036396">
    <property type="entry name" value="Cyt_P450_sf"/>
</dbReference>
<keyword evidence="6" id="KW-0472">Membrane</keyword>
<dbReference type="Gene3D" id="1.10.630.10">
    <property type="entry name" value="Cytochrome P450"/>
    <property type="match status" value="1"/>
</dbReference>
<comment type="cofactor">
    <cofactor evidence="1 5">
        <name>heme</name>
        <dbReference type="ChEBI" id="CHEBI:30413"/>
    </cofactor>
</comment>
<dbReference type="SUPFAM" id="SSF48264">
    <property type="entry name" value="Cytochrome P450"/>
    <property type="match status" value="1"/>
</dbReference>
<dbReference type="VEuPathDB" id="FungiDB:PV06_05299"/>
<dbReference type="PRINTS" id="PR00465">
    <property type="entry name" value="EP450IV"/>
</dbReference>
<dbReference type="GO" id="GO:0004497">
    <property type="term" value="F:monooxygenase activity"/>
    <property type="evidence" value="ECO:0007669"/>
    <property type="project" value="InterPro"/>
</dbReference>
<name>A0A0D2DMV4_9EURO</name>
<dbReference type="Proteomes" id="UP000053342">
    <property type="component" value="Unassembled WGS sequence"/>
</dbReference>
<dbReference type="EMBL" id="KN847335">
    <property type="protein sequence ID" value="KIW44278.1"/>
    <property type="molecule type" value="Genomic_DNA"/>
</dbReference>
<dbReference type="HOGENOM" id="CLU_025001_1_0_1"/>
<dbReference type="InterPro" id="IPR050121">
    <property type="entry name" value="Cytochrome_P450_monoxygenase"/>
</dbReference>
<keyword evidence="8" id="KW-1185">Reference proteome</keyword>
<dbReference type="EMBL" id="KN847335">
    <property type="protein sequence ID" value="KIW44279.1"/>
    <property type="molecule type" value="Genomic_DNA"/>
</dbReference>
<dbReference type="RefSeq" id="XP_016264494.1">
    <property type="nucleotide sequence ID" value="XM_016406288.1"/>
</dbReference>
<dbReference type="InterPro" id="IPR002403">
    <property type="entry name" value="Cyt_P450_E_grp-IV"/>
</dbReference>
<dbReference type="RefSeq" id="XP_016264495.1">
    <property type="nucleotide sequence ID" value="XM_016406289.1"/>
</dbReference>
<dbReference type="GO" id="GO:0016705">
    <property type="term" value="F:oxidoreductase activity, acting on paired donors, with incorporation or reduction of molecular oxygen"/>
    <property type="evidence" value="ECO:0007669"/>
    <property type="project" value="InterPro"/>
</dbReference>
<protein>
    <recommendedName>
        <fullName evidence="9">Cytochrome P450 monooxygenase</fullName>
    </recommendedName>
</protein>
<keyword evidence="3 5" id="KW-0479">Metal-binding</keyword>
<evidence type="ECO:0000313" key="8">
    <source>
        <dbReference type="Proteomes" id="UP000053342"/>
    </source>
</evidence>
<keyword evidence="5" id="KW-0349">Heme</keyword>
<evidence type="ECO:0008006" key="9">
    <source>
        <dbReference type="Google" id="ProtNLM"/>
    </source>
</evidence>
<evidence type="ECO:0000256" key="3">
    <source>
        <dbReference type="ARBA" id="ARBA00022723"/>
    </source>
</evidence>
<dbReference type="PRINTS" id="PR00385">
    <property type="entry name" value="P450"/>
</dbReference>
<dbReference type="PANTHER" id="PTHR24305:SF232">
    <property type="entry name" value="P450, PUTATIVE (EUROFUNG)-RELATED"/>
    <property type="match status" value="1"/>
</dbReference>
<evidence type="ECO:0000256" key="4">
    <source>
        <dbReference type="ARBA" id="ARBA00023004"/>
    </source>
</evidence>